<evidence type="ECO:0000256" key="4">
    <source>
        <dbReference type="ARBA" id="ARBA00022989"/>
    </source>
</evidence>
<protein>
    <submittedName>
        <fullName evidence="8">CYFA0S08e00320g1_1</fullName>
    </submittedName>
</protein>
<evidence type="ECO:0000256" key="3">
    <source>
        <dbReference type="ARBA" id="ARBA00022692"/>
    </source>
</evidence>
<feature type="transmembrane region" description="Helical" evidence="7">
    <location>
        <begin position="6"/>
        <end position="24"/>
    </location>
</feature>
<feature type="transmembrane region" description="Helical" evidence="7">
    <location>
        <begin position="31"/>
        <end position="52"/>
    </location>
</feature>
<evidence type="ECO:0000256" key="7">
    <source>
        <dbReference type="SAM" id="Phobius"/>
    </source>
</evidence>
<organism evidence="8">
    <name type="scientific">Cyberlindnera fabianii</name>
    <name type="common">Yeast</name>
    <name type="synonym">Hansenula fabianii</name>
    <dbReference type="NCBI Taxonomy" id="36022"/>
    <lineage>
        <taxon>Eukaryota</taxon>
        <taxon>Fungi</taxon>
        <taxon>Dikarya</taxon>
        <taxon>Ascomycota</taxon>
        <taxon>Saccharomycotina</taxon>
        <taxon>Saccharomycetes</taxon>
        <taxon>Phaffomycetales</taxon>
        <taxon>Phaffomycetaceae</taxon>
        <taxon>Cyberlindnera</taxon>
    </lineage>
</organism>
<dbReference type="GO" id="GO:0016020">
    <property type="term" value="C:membrane"/>
    <property type="evidence" value="ECO:0007669"/>
    <property type="project" value="UniProtKB-SubCell"/>
</dbReference>
<feature type="transmembrane region" description="Helical" evidence="7">
    <location>
        <begin position="386"/>
        <end position="404"/>
    </location>
</feature>
<feature type="transmembrane region" description="Helical" evidence="7">
    <location>
        <begin position="425"/>
        <end position="444"/>
    </location>
</feature>
<dbReference type="PANTHER" id="PTHR21355:SF0">
    <property type="entry name" value="G-PROTEIN COUPLED RECEPTOR-ASSOCIATED PROTEIN LMBRD2"/>
    <property type="match status" value="1"/>
</dbReference>
<dbReference type="InterPro" id="IPR051584">
    <property type="entry name" value="GPCR-associated_LMBR1"/>
</dbReference>
<evidence type="ECO:0000313" key="8">
    <source>
        <dbReference type="EMBL" id="CDR41813.1"/>
    </source>
</evidence>
<reference evidence="8" key="1">
    <citation type="journal article" date="2014" name="Genome Announc.">
        <title>Genome sequence of the yeast Cyberlindnera fabianii (Hansenula fabianii).</title>
        <authorList>
            <person name="Freel K.C."/>
            <person name="Sarilar V."/>
            <person name="Neuveglise C."/>
            <person name="Devillers H."/>
            <person name="Friedrich A."/>
            <person name="Schacherer J."/>
        </authorList>
    </citation>
    <scope>NUCLEOTIDE SEQUENCE</scope>
    <source>
        <strain evidence="8">YJS4271</strain>
    </source>
</reference>
<feature type="transmembrane region" description="Helical" evidence="7">
    <location>
        <begin position="336"/>
        <end position="358"/>
    </location>
</feature>
<keyword evidence="3 7" id="KW-0812">Transmembrane</keyword>
<proteinExistence type="inferred from homology"/>
<feature type="compositionally biased region" description="Acidic residues" evidence="6">
    <location>
        <begin position="558"/>
        <end position="572"/>
    </location>
</feature>
<evidence type="ECO:0000256" key="2">
    <source>
        <dbReference type="ARBA" id="ARBA00010487"/>
    </source>
</evidence>
<dbReference type="AlphaFoldDB" id="A0A061B2B5"/>
<evidence type="ECO:0000256" key="6">
    <source>
        <dbReference type="SAM" id="MobiDB-lite"/>
    </source>
</evidence>
<comment type="similarity">
    <text evidence="2">Belongs to the LIMR family.</text>
</comment>
<name>A0A061B2B5_CYBFA</name>
<accession>A0A061B2B5</accession>
<feature type="compositionally biased region" description="Basic and acidic residues" evidence="6">
    <location>
        <begin position="520"/>
        <end position="531"/>
    </location>
</feature>
<dbReference type="EMBL" id="LK052893">
    <property type="protein sequence ID" value="CDR41813.1"/>
    <property type="molecule type" value="Genomic_DNA"/>
</dbReference>
<comment type="subcellular location">
    <subcellularLocation>
        <location evidence="1">Membrane</location>
        <topology evidence="1">Multi-pass membrane protein</topology>
    </subcellularLocation>
</comment>
<dbReference type="InterPro" id="IPR006876">
    <property type="entry name" value="LMBR1-like_membr_prot"/>
</dbReference>
<feature type="transmembrane region" description="Helical" evidence="7">
    <location>
        <begin position="464"/>
        <end position="490"/>
    </location>
</feature>
<dbReference type="PANTHER" id="PTHR21355">
    <property type="entry name" value="G-PROTEIN COUPLED RECEPTOR-ASSOCIATED PROTEIN LMBRD2"/>
    <property type="match status" value="1"/>
</dbReference>
<evidence type="ECO:0000256" key="5">
    <source>
        <dbReference type="ARBA" id="ARBA00023136"/>
    </source>
</evidence>
<keyword evidence="4 7" id="KW-1133">Transmembrane helix</keyword>
<sequence>MIASAVIFSLLALVASVAALNRFINVRKQPSFAFSLVEVIAIYIPISIAFLLPTDIFSSNDDGTGSKQFLYMSPKNILLLWKLDYWSAFVLMWAFLPFVQEYYRSGEFTPVAKMKDSIRNNLKFQLIVGSIGAVGLTYFFFRFGFTLQTFKDLLIALSHSYSLVLSLWLMSHGLVTIPRRRWVNNISLDHQLESLYFELPKLYEELNESTYNYKDICSIIKSLSAIPGIDQSVFAVEVMELNKTIPTDDQLDLRNHIRTTQYTSIEQLSHSTLAKLHRNLKSETTNYKSALYEFNKAKREILRCEDIVDSKVSRSLRFRYGNNFIKNGKLSFLTHVYIIPALNLLIALLSFALSFVVIESELLHSTKLSIINIFMSTGKINATAKFIISFIVLSYMVLCSLISLTRIKLFKMYHLFPNDSNPVSVVFFTMYSNRLTIPLSYNFLTLLQSSKVHSQFDTFLGKSINLSVLGGFFNTTLPRLIIIPILFASFNVFDRIKKKLSFDYFDAFDSDDEAESANDAGKRASKIREGKSIIQRETGPARGATHGRLTSTVRASDDDLPDAPLLDEEDEGSSSWGISGLTRWFKRGGQGDTGLQIV</sequence>
<dbReference type="Pfam" id="PF04791">
    <property type="entry name" value="LMBR1"/>
    <property type="match status" value="1"/>
</dbReference>
<dbReference type="PhylomeDB" id="A0A061B2B5"/>
<feature type="transmembrane region" description="Helical" evidence="7">
    <location>
        <begin position="153"/>
        <end position="171"/>
    </location>
</feature>
<dbReference type="OrthoDB" id="203099at2759"/>
<evidence type="ECO:0000256" key="1">
    <source>
        <dbReference type="ARBA" id="ARBA00004141"/>
    </source>
</evidence>
<feature type="transmembrane region" description="Helical" evidence="7">
    <location>
        <begin position="124"/>
        <end position="141"/>
    </location>
</feature>
<gene>
    <name evidence="8" type="ORF">CYFA0S_08e00320g</name>
</gene>
<feature type="transmembrane region" description="Helical" evidence="7">
    <location>
        <begin position="85"/>
        <end position="103"/>
    </location>
</feature>
<keyword evidence="5 7" id="KW-0472">Membrane</keyword>
<feature type="region of interest" description="Disordered" evidence="6">
    <location>
        <begin position="514"/>
        <end position="574"/>
    </location>
</feature>
<dbReference type="VEuPathDB" id="FungiDB:BON22_4824"/>